<evidence type="ECO:0000256" key="9">
    <source>
        <dbReference type="SAM" id="SignalP"/>
    </source>
</evidence>
<accession>A0ABP0F3M8</accession>
<dbReference type="SUPFAM" id="SSF57424">
    <property type="entry name" value="LDL receptor-like module"/>
    <property type="match status" value="5"/>
</dbReference>
<dbReference type="InterPro" id="IPR036055">
    <property type="entry name" value="LDL_receptor-like_sf"/>
</dbReference>
<feature type="disulfide bond" evidence="7">
    <location>
        <begin position="727"/>
        <end position="742"/>
    </location>
</feature>
<dbReference type="Gene3D" id="1.20.1070.10">
    <property type="entry name" value="Rhodopsin 7-helix transmembrane proteins"/>
    <property type="match status" value="2"/>
</dbReference>
<comment type="subcellular location">
    <subcellularLocation>
        <location evidence="1">Membrane</location>
        <topology evidence="1">Single-pass membrane protein</topology>
    </subcellularLocation>
</comment>
<dbReference type="Gene3D" id="4.10.400.10">
    <property type="entry name" value="Low-density Lipoprotein Receptor"/>
    <property type="match status" value="6"/>
</dbReference>
<feature type="transmembrane region" description="Helical" evidence="8">
    <location>
        <begin position="1028"/>
        <end position="1057"/>
    </location>
</feature>
<feature type="disulfide bond" evidence="7">
    <location>
        <begin position="143"/>
        <end position="158"/>
    </location>
</feature>
<keyword evidence="4 8" id="KW-1133">Transmembrane helix</keyword>
<protein>
    <recommendedName>
        <fullName evidence="10">G-protein coupled receptors family 1 profile domain-containing protein</fullName>
    </recommendedName>
</protein>
<organism evidence="11 12">
    <name type="scientific">Clavelina lepadiformis</name>
    <name type="common">Light-bulb sea squirt</name>
    <name type="synonym">Ascidia lepadiformis</name>
    <dbReference type="NCBI Taxonomy" id="159417"/>
    <lineage>
        <taxon>Eukaryota</taxon>
        <taxon>Metazoa</taxon>
        <taxon>Chordata</taxon>
        <taxon>Tunicata</taxon>
        <taxon>Ascidiacea</taxon>
        <taxon>Aplousobranchia</taxon>
        <taxon>Clavelinidae</taxon>
        <taxon>Clavelina</taxon>
    </lineage>
</organism>
<evidence type="ECO:0000256" key="5">
    <source>
        <dbReference type="ARBA" id="ARBA00023136"/>
    </source>
</evidence>
<proteinExistence type="predicted"/>
<feature type="disulfide bond" evidence="7">
    <location>
        <begin position="189"/>
        <end position="204"/>
    </location>
</feature>
<comment type="caution">
    <text evidence="7">Lacks conserved residue(s) required for the propagation of feature annotation.</text>
</comment>
<dbReference type="PANTHER" id="PTHR24270">
    <property type="entry name" value="LOW-DENSITY LIPOPROTEIN RECEPTOR-RELATED"/>
    <property type="match status" value="1"/>
</dbReference>
<evidence type="ECO:0000256" key="7">
    <source>
        <dbReference type="PROSITE-ProRule" id="PRU00124"/>
    </source>
</evidence>
<name>A0ABP0F3M8_CLALP</name>
<feature type="disulfide bond" evidence="7">
    <location>
        <begin position="66"/>
        <end position="81"/>
    </location>
</feature>
<feature type="disulfide bond" evidence="7">
    <location>
        <begin position="475"/>
        <end position="493"/>
    </location>
</feature>
<feature type="domain" description="G-protein coupled receptors family 1 profile" evidence="10">
    <location>
        <begin position="808"/>
        <end position="1129"/>
    </location>
</feature>
<dbReference type="Pfam" id="PF00057">
    <property type="entry name" value="Ldl_recept_a"/>
    <property type="match status" value="2"/>
</dbReference>
<evidence type="ECO:0000313" key="12">
    <source>
        <dbReference type="Proteomes" id="UP001642483"/>
    </source>
</evidence>
<feature type="transmembrane region" description="Helical" evidence="8">
    <location>
        <begin position="796"/>
        <end position="818"/>
    </location>
</feature>
<feature type="transmembrane region" description="Helical" evidence="8">
    <location>
        <begin position="1111"/>
        <end position="1133"/>
    </location>
</feature>
<evidence type="ECO:0000256" key="6">
    <source>
        <dbReference type="ARBA" id="ARBA00023157"/>
    </source>
</evidence>
<feature type="transmembrane region" description="Helical" evidence="8">
    <location>
        <begin position="830"/>
        <end position="853"/>
    </location>
</feature>
<gene>
    <name evidence="11" type="ORF">CVLEPA_LOCUS2540</name>
</gene>
<feature type="transmembrane region" description="Helical" evidence="8">
    <location>
        <begin position="1078"/>
        <end position="1099"/>
    </location>
</feature>
<keyword evidence="9" id="KW-0732">Signal</keyword>
<feature type="disulfide bond" evidence="7">
    <location>
        <begin position="288"/>
        <end position="303"/>
    </location>
</feature>
<evidence type="ECO:0000256" key="3">
    <source>
        <dbReference type="ARBA" id="ARBA00022737"/>
    </source>
</evidence>
<dbReference type="InterPro" id="IPR017452">
    <property type="entry name" value="GPCR_Rhodpsn_7TM"/>
</dbReference>
<dbReference type="PRINTS" id="PR00261">
    <property type="entry name" value="LDLRECEPTOR"/>
</dbReference>
<feature type="transmembrane region" description="Helical" evidence="8">
    <location>
        <begin position="873"/>
        <end position="898"/>
    </location>
</feature>
<feature type="chain" id="PRO_5047203920" description="G-protein coupled receptors family 1 profile domain-containing protein" evidence="9">
    <location>
        <begin position="18"/>
        <end position="1159"/>
    </location>
</feature>
<keyword evidence="12" id="KW-1185">Reference proteome</keyword>
<evidence type="ECO:0000256" key="4">
    <source>
        <dbReference type="ARBA" id="ARBA00022989"/>
    </source>
</evidence>
<evidence type="ECO:0000259" key="10">
    <source>
        <dbReference type="PROSITE" id="PS50262"/>
    </source>
</evidence>
<evidence type="ECO:0000256" key="1">
    <source>
        <dbReference type="ARBA" id="ARBA00004167"/>
    </source>
</evidence>
<dbReference type="PROSITE" id="PS50068">
    <property type="entry name" value="LDLRA_2"/>
    <property type="match status" value="9"/>
</dbReference>
<feature type="transmembrane region" description="Helical" evidence="8">
    <location>
        <begin position="919"/>
        <end position="937"/>
    </location>
</feature>
<feature type="disulfide bond" evidence="7">
    <location>
        <begin position="238"/>
        <end position="253"/>
    </location>
</feature>
<dbReference type="PROSITE" id="PS50262">
    <property type="entry name" value="G_PROTEIN_RECEP_F1_2"/>
    <property type="match status" value="1"/>
</dbReference>
<evidence type="ECO:0000256" key="8">
    <source>
        <dbReference type="SAM" id="Phobius"/>
    </source>
</evidence>
<dbReference type="SUPFAM" id="SSF81321">
    <property type="entry name" value="Family A G protein-coupled receptor-like"/>
    <property type="match status" value="1"/>
</dbReference>
<feature type="signal peptide" evidence="9">
    <location>
        <begin position="1"/>
        <end position="17"/>
    </location>
</feature>
<comment type="caution">
    <text evidence="11">The sequence shown here is derived from an EMBL/GenBank/DDBJ whole genome shotgun (WGS) entry which is preliminary data.</text>
</comment>
<dbReference type="EMBL" id="CAWYQH010000001">
    <property type="protein sequence ID" value="CAK8672862.1"/>
    <property type="molecule type" value="Genomic_DNA"/>
</dbReference>
<dbReference type="SMART" id="SM00192">
    <property type="entry name" value="LDLa"/>
    <property type="match status" value="12"/>
</dbReference>
<feature type="disulfide bond" evidence="7">
    <location>
        <begin position="131"/>
        <end position="149"/>
    </location>
</feature>
<keyword evidence="3" id="KW-0677">Repeat</keyword>
<keyword evidence="6 7" id="KW-1015">Disulfide bond</keyword>
<feature type="disulfide bond" evidence="7">
    <location>
        <begin position="339"/>
        <end position="354"/>
    </location>
</feature>
<sequence length="1159" mass="131755">MKLIFLFLMILLTSAQARPQLSFAQTLNFSHCHFYSPRCQPSEFNCRCEDDAKGDSRECIPQSWVCDGQPDCLNGADEIDCRCGPGEYQCYDGVGVRFYQCINENKVCNKELDCVNMRDEYNEKCRGGFQCNNGRYIPASWKCDGYDDCKDNSDEDICDGCPQHKCDCYKKENDTCGDKWRCYDDEEKCDGYGDCLDGSDEWNCSCPIWKPVHCDCNKIDDFSCKGREYSCYKHQDKCNGYAQCEDGSDEWNCSSCPLMKPLQCACNKVHDYSCKERGPVCYKHDEKCDGNAQCSDGSDEWNCPSCPSTQALRCSCNKIDDYSCKGSDVRVCYKDDERCNTRKDCSDSSDEMNCSCPEDKFTCSCFLKNFPTCNVEEGCISMEYVNDGKFDCDSRNDEQYIKSFDKLSWGFCTFEVIRLENESFCISPWCDNSTCTRVPLLECSKYDCNMTDAVCFSFCSGTKTSASNADRIFQCTDQSIILNQNFCNGKKDCNDGSDEITSQPGFKCSAKFSTILCVLPQWNLYDDIPQCYDNSDLCFSSDGSFHCFKCLDNRLIISPKQVCDGVVDCFDLSDECLCENPSLPECLNIFFGSSQCNLFEFWDTESDDVSSTVRSFRDYNELLQVDQDLRICKNKQGVTRAVQCDGRPECIDFSDECKSCPNSAAFCNDTCRTYFPMGDRYCDGYIDEAWKYLQDTNCSEGFDERNCPKRFQCKAGEKHSIDVLQKCDGRENCDDGIDEKNCSKRHYCMTKTGNLTSIPKSSVLNGKQDCVDGSDEFFPGIFSSARDMISNLGLKIWLWFIIILTIVGNVYVAIFSIVQLHKSKNRNASLCNHILIINLSVSDCLMGIYLMIILVKDVQFSGKYSEFDYEWRSSTICSLAGSLCMISSQTSCFLMAILTGYRLYAVLYPFKARNATAKLWIFAAICSWIISFIIALVSNTTRYFKSKVIFLNEFSLSDTVTHDYVTDFVCRLVILTNTSQDLNESSWQSVKSFLNNKFPQYATRGEIGYYGTTSVCMPRLYVNRSDSFWTYSIVIVTFNFLSFLFVLSGFGLIAWKMKNRPIKSDNAQKQNAKMNQRIARIIVSDFLCWVPICIMAYISVSGVKLPDGVEIFTAGVLLPINSAFNPILYSPYIETKVKYLLKRIRPNCNQTLQPRCDGG</sequence>
<keyword evidence="5 8" id="KW-0472">Membrane</keyword>
<dbReference type="InterPro" id="IPR050685">
    <property type="entry name" value="LDLR"/>
</dbReference>
<evidence type="ECO:0000313" key="11">
    <source>
        <dbReference type="EMBL" id="CAK8672862.1"/>
    </source>
</evidence>
<dbReference type="CDD" id="cd00112">
    <property type="entry name" value="LDLa"/>
    <property type="match status" value="4"/>
</dbReference>
<evidence type="ECO:0000256" key="2">
    <source>
        <dbReference type="ARBA" id="ARBA00022692"/>
    </source>
</evidence>
<dbReference type="Proteomes" id="UP001642483">
    <property type="component" value="Unassembled WGS sequence"/>
</dbReference>
<dbReference type="InterPro" id="IPR002172">
    <property type="entry name" value="LDrepeatLR_classA_rpt"/>
</dbReference>
<keyword evidence="2 8" id="KW-0812">Transmembrane</keyword>
<reference evidence="11 12" key="1">
    <citation type="submission" date="2024-02" db="EMBL/GenBank/DDBJ databases">
        <authorList>
            <person name="Daric V."/>
            <person name="Darras S."/>
        </authorList>
    </citation>
    <scope>NUCLEOTIDE SEQUENCE [LARGE SCALE GENOMIC DNA]</scope>
</reference>